<dbReference type="Proteomes" id="UP001280581">
    <property type="component" value="Unassembled WGS sequence"/>
</dbReference>
<comment type="caution">
    <text evidence="2">The sequence shown here is derived from an EMBL/GenBank/DDBJ whole genome shotgun (WGS) entry which is preliminary data.</text>
</comment>
<dbReference type="AlphaFoldDB" id="A0AAN6RDP3"/>
<feature type="region of interest" description="Disordered" evidence="1">
    <location>
        <begin position="182"/>
        <end position="240"/>
    </location>
</feature>
<evidence type="ECO:0000313" key="2">
    <source>
        <dbReference type="EMBL" id="KAK3201801.1"/>
    </source>
</evidence>
<protein>
    <submittedName>
        <fullName evidence="2">Uncharacterized protein</fullName>
    </submittedName>
</protein>
<feature type="compositionally biased region" description="Pro residues" evidence="1">
    <location>
        <begin position="205"/>
        <end position="217"/>
    </location>
</feature>
<proteinExistence type="predicted"/>
<gene>
    <name evidence="2" type="ORF">GRF29_164g735334</name>
</gene>
<organism evidence="2 3">
    <name type="scientific">Pseudopithomyces chartarum</name>
    <dbReference type="NCBI Taxonomy" id="1892770"/>
    <lineage>
        <taxon>Eukaryota</taxon>
        <taxon>Fungi</taxon>
        <taxon>Dikarya</taxon>
        <taxon>Ascomycota</taxon>
        <taxon>Pezizomycotina</taxon>
        <taxon>Dothideomycetes</taxon>
        <taxon>Pleosporomycetidae</taxon>
        <taxon>Pleosporales</taxon>
        <taxon>Massarineae</taxon>
        <taxon>Didymosphaeriaceae</taxon>
        <taxon>Pseudopithomyces</taxon>
    </lineage>
</organism>
<keyword evidence="3" id="KW-1185">Reference proteome</keyword>
<name>A0AAN6RDP3_9PLEO</name>
<evidence type="ECO:0000256" key="1">
    <source>
        <dbReference type="SAM" id="MobiDB-lite"/>
    </source>
</evidence>
<sequence>MSHGRKIAREALERIHFAPCKHVVTCALQKSYTSGPIKLPMDDACPQCMIFRINYTLFTTHEEMRLRGGCYRSIDRDQTVHRKIRNDWNIATIHGFQVFSILEEFVKGKVTDLDRKVAETAMNQWVTYRKKTRVMPGTERMYPDGRDEEDIKESKLVKTVSKVLNAIVKEIEKEAGSVATEVAKTLPVPPPPRSYSQTKKRRPSPKIPTPHHPPTRVPPAARSSNPNIQPLAPTHPRKSV</sequence>
<reference evidence="2 3" key="1">
    <citation type="submission" date="2021-02" db="EMBL/GenBank/DDBJ databases">
        <title>Genome assembly of Pseudopithomyces chartarum.</title>
        <authorList>
            <person name="Jauregui R."/>
            <person name="Singh J."/>
            <person name="Voisey C."/>
        </authorList>
    </citation>
    <scope>NUCLEOTIDE SEQUENCE [LARGE SCALE GENOMIC DNA]</scope>
    <source>
        <strain evidence="2 3">AGR01</strain>
    </source>
</reference>
<evidence type="ECO:0000313" key="3">
    <source>
        <dbReference type="Proteomes" id="UP001280581"/>
    </source>
</evidence>
<accession>A0AAN6RDP3</accession>
<dbReference type="EMBL" id="WVTA01000015">
    <property type="protein sequence ID" value="KAK3201801.1"/>
    <property type="molecule type" value="Genomic_DNA"/>
</dbReference>